<name>A0A8H5HVG6_9AGAR</name>
<evidence type="ECO:0008006" key="5">
    <source>
        <dbReference type="Google" id="ProtNLM"/>
    </source>
</evidence>
<comment type="caution">
    <text evidence="3">The sequence shown here is derived from an EMBL/GenBank/DDBJ whole genome shotgun (WGS) entry which is preliminary data.</text>
</comment>
<sequence>MLRRAGLQRIGQATTRSQHLHPPLPAISVRCLPSAALDTRPEPLRPSFSGIPVSDPTPASTLDSQQNIVPDTPLLLALLSRKLSNSALQEEIRKNHLSLLDHLRDRTIARQFAETVALTPNFRFAVKVLNLAHEFGCNLKQNAYECTAYHLASNRHWHAVLAIVSLGERHTGTTTTRLLNWCIRALVETQQYAPLPYILEDFEKFQAKPNRRTLHLLISGNIRNRDLHEARKLLRLMSQIGLPPDSSTHALIASYYRDLGPNRQVQDQALLSLTTLDEDIAVTVLNRLIQLRLDAGDPAATLQILSVFNTEQVACIIKVIAGSFPSLAAEILLQSPSTKFTITGV</sequence>
<dbReference type="AlphaFoldDB" id="A0A8H5HVG6"/>
<dbReference type="PROSITE" id="PS51375">
    <property type="entry name" value="PPR"/>
    <property type="match status" value="1"/>
</dbReference>
<proteinExistence type="predicted"/>
<organism evidence="3 4">
    <name type="scientific">Collybiopsis confluens</name>
    <dbReference type="NCBI Taxonomy" id="2823264"/>
    <lineage>
        <taxon>Eukaryota</taxon>
        <taxon>Fungi</taxon>
        <taxon>Dikarya</taxon>
        <taxon>Basidiomycota</taxon>
        <taxon>Agaricomycotina</taxon>
        <taxon>Agaricomycetes</taxon>
        <taxon>Agaricomycetidae</taxon>
        <taxon>Agaricales</taxon>
        <taxon>Marasmiineae</taxon>
        <taxon>Omphalotaceae</taxon>
        <taxon>Collybiopsis</taxon>
    </lineage>
</organism>
<feature type="region of interest" description="Disordered" evidence="2">
    <location>
        <begin position="43"/>
        <end position="65"/>
    </location>
</feature>
<keyword evidence="4" id="KW-1185">Reference proteome</keyword>
<dbReference type="InterPro" id="IPR002885">
    <property type="entry name" value="PPR_rpt"/>
</dbReference>
<protein>
    <recommendedName>
        <fullName evidence="5">Pentatricopeptide repeat-containing protein</fullName>
    </recommendedName>
</protein>
<evidence type="ECO:0000313" key="3">
    <source>
        <dbReference type="EMBL" id="KAF5390205.1"/>
    </source>
</evidence>
<dbReference type="Gene3D" id="1.25.40.10">
    <property type="entry name" value="Tetratricopeptide repeat domain"/>
    <property type="match status" value="1"/>
</dbReference>
<dbReference type="InterPro" id="IPR011990">
    <property type="entry name" value="TPR-like_helical_dom_sf"/>
</dbReference>
<reference evidence="3 4" key="1">
    <citation type="journal article" date="2020" name="ISME J.">
        <title>Uncovering the hidden diversity of litter-decomposition mechanisms in mushroom-forming fungi.</title>
        <authorList>
            <person name="Floudas D."/>
            <person name="Bentzer J."/>
            <person name="Ahren D."/>
            <person name="Johansson T."/>
            <person name="Persson P."/>
            <person name="Tunlid A."/>
        </authorList>
    </citation>
    <scope>NUCLEOTIDE SEQUENCE [LARGE SCALE GENOMIC DNA]</scope>
    <source>
        <strain evidence="3 4">CBS 406.79</strain>
    </source>
</reference>
<dbReference type="EMBL" id="JAACJN010000016">
    <property type="protein sequence ID" value="KAF5390205.1"/>
    <property type="molecule type" value="Genomic_DNA"/>
</dbReference>
<evidence type="ECO:0000256" key="2">
    <source>
        <dbReference type="SAM" id="MobiDB-lite"/>
    </source>
</evidence>
<evidence type="ECO:0000256" key="1">
    <source>
        <dbReference type="PROSITE-ProRule" id="PRU00708"/>
    </source>
</evidence>
<accession>A0A8H5HVG6</accession>
<gene>
    <name evidence="3" type="ORF">D9757_002826</name>
</gene>
<feature type="repeat" description="PPR" evidence="1">
    <location>
        <begin position="210"/>
        <end position="244"/>
    </location>
</feature>
<dbReference type="OrthoDB" id="185373at2759"/>
<dbReference type="Proteomes" id="UP000518752">
    <property type="component" value="Unassembled WGS sequence"/>
</dbReference>
<evidence type="ECO:0000313" key="4">
    <source>
        <dbReference type="Proteomes" id="UP000518752"/>
    </source>
</evidence>